<evidence type="ECO:0000256" key="1">
    <source>
        <dbReference type="SAM" id="MobiDB-lite"/>
    </source>
</evidence>
<sequence>MAAESHQDVGSDVTSIHEAPEAKVATPPSEIVKQYESQGQWTLHRLASPYDFLCFQCNKRKKAEPVAICKG</sequence>
<proteinExistence type="predicted"/>
<name>A0A6A5UIA7_9PLEO</name>
<dbReference type="EMBL" id="ML976812">
    <property type="protein sequence ID" value="KAF1964070.1"/>
    <property type="molecule type" value="Genomic_DNA"/>
</dbReference>
<dbReference type="Proteomes" id="UP000800036">
    <property type="component" value="Unassembled WGS sequence"/>
</dbReference>
<keyword evidence="3" id="KW-1185">Reference proteome</keyword>
<organism evidence="2 3">
    <name type="scientific">Bimuria novae-zelandiae CBS 107.79</name>
    <dbReference type="NCBI Taxonomy" id="1447943"/>
    <lineage>
        <taxon>Eukaryota</taxon>
        <taxon>Fungi</taxon>
        <taxon>Dikarya</taxon>
        <taxon>Ascomycota</taxon>
        <taxon>Pezizomycotina</taxon>
        <taxon>Dothideomycetes</taxon>
        <taxon>Pleosporomycetidae</taxon>
        <taxon>Pleosporales</taxon>
        <taxon>Massarineae</taxon>
        <taxon>Didymosphaeriaceae</taxon>
        <taxon>Bimuria</taxon>
    </lineage>
</organism>
<evidence type="ECO:0000313" key="3">
    <source>
        <dbReference type="Proteomes" id="UP000800036"/>
    </source>
</evidence>
<feature type="region of interest" description="Disordered" evidence="1">
    <location>
        <begin position="1"/>
        <end position="30"/>
    </location>
</feature>
<gene>
    <name evidence="2" type="ORF">BU23DRAFT_562262</name>
</gene>
<evidence type="ECO:0000313" key="2">
    <source>
        <dbReference type="EMBL" id="KAF1964070.1"/>
    </source>
</evidence>
<dbReference type="AlphaFoldDB" id="A0A6A5UIA7"/>
<protein>
    <submittedName>
        <fullName evidence="2">Uncharacterized protein</fullName>
    </submittedName>
</protein>
<dbReference type="OrthoDB" id="3776781at2759"/>
<reference evidence="2" key="1">
    <citation type="journal article" date="2020" name="Stud. Mycol.">
        <title>101 Dothideomycetes genomes: a test case for predicting lifestyles and emergence of pathogens.</title>
        <authorList>
            <person name="Haridas S."/>
            <person name="Albert R."/>
            <person name="Binder M."/>
            <person name="Bloem J."/>
            <person name="Labutti K."/>
            <person name="Salamov A."/>
            <person name="Andreopoulos B."/>
            <person name="Baker S."/>
            <person name="Barry K."/>
            <person name="Bills G."/>
            <person name="Bluhm B."/>
            <person name="Cannon C."/>
            <person name="Castanera R."/>
            <person name="Culley D."/>
            <person name="Daum C."/>
            <person name="Ezra D."/>
            <person name="Gonzalez J."/>
            <person name="Henrissat B."/>
            <person name="Kuo A."/>
            <person name="Liang C."/>
            <person name="Lipzen A."/>
            <person name="Lutzoni F."/>
            <person name="Magnuson J."/>
            <person name="Mondo S."/>
            <person name="Nolan M."/>
            <person name="Ohm R."/>
            <person name="Pangilinan J."/>
            <person name="Park H.-J."/>
            <person name="Ramirez L."/>
            <person name="Alfaro M."/>
            <person name="Sun H."/>
            <person name="Tritt A."/>
            <person name="Yoshinaga Y."/>
            <person name="Zwiers L.-H."/>
            <person name="Turgeon B."/>
            <person name="Goodwin S."/>
            <person name="Spatafora J."/>
            <person name="Crous P."/>
            <person name="Grigoriev I."/>
        </authorList>
    </citation>
    <scope>NUCLEOTIDE SEQUENCE</scope>
    <source>
        <strain evidence="2">CBS 107.79</strain>
    </source>
</reference>
<accession>A0A6A5UIA7</accession>